<dbReference type="EMBL" id="HBGS01015754">
    <property type="protein sequence ID" value="CAD9399452.1"/>
    <property type="molecule type" value="Transcribed_RNA"/>
</dbReference>
<feature type="transmembrane region" description="Helical" evidence="5">
    <location>
        <begin position="324"/>
        <end position="341"/>
    </location>
</feature>
<evidence type="ECO:0000256" key="1">
    <source>
        <dbReference type="ARBA" id="ARBA00022692"/>
    </source>
</evidence>
<accession>A0A7S2BK91</accession>
<feature type="transmembrane region" description="Helical" evidence="5">
    <location>
        <begin position="192"/>
        <end position="211"/>
    </location>
</feature>
<reference evidence="6" key="1">
    <citation type="submission" date="2021-01" db="EMBL/GenBank/DDBJ databases">
        <authorList>
            <person name="Corre E."/>
            <person name="Pelletier E."/>
            <person name="Niang G."/>
            <person name="Scheremetjew M."/>
            <person name="Finn R."/>
            <person name="Kale V."/>
            <person name="Holt S."/>
            <person name="Cochrane G."/>
            <person name="Meng A."/>
            <person name="Brown T."/>
            <person name="Cohen L."/>
        </authorList>
    </citation>
    <scope>NUCLEOTIDE SEQUENCE</scope>
    <source>
        <strain evidence="6">CCMP1381</strain>
    </source>
</reference>
<keyword evidence="1 5" id="KW-0812">Transmembrane</keyword>
<protein>
    <recommendedName>
        <fullName evidence="7">Major facilitator superfamily (MFS) profile domain-containing protein</fullName>
    </recommendedName>
</protein>
<sequence length="458" mass="49029">MADDKEIDVEQQPLLTTAKSSKKSSDEDYSAADVDKIRNFLGTSYMMAMGVCGVVLTAIGSTLDEIATNCGTTSTAVGTVFIARGAGAVAGALVSAKLYSPPTKGNTVMMSTMFVLTGLLMYIPFLTSVVALHIVFCGLGFCTAVTDTGCQIMTRKVQGVQAGPWLGANTVVFGVAGALVPLVDIITTDLFTMYATLSTVTVITLVSLLALPHPENPGIAKYLPAKLNKGVGKSRAVDEYISKYYVTEMIIGSMVFWFIGGKVLCSSYIEDYVVDSGVIPGSQKEWALMCVWVFIAVGRFAGLHDQIRLNRMGVKGIHPLYTSLCLWIGTGIVGGAVIFAFQSSSTAFWASMVLYGFGNGPCVGYCYDLNNRLTEATEMGMSIVMFGLNFGASIVPYVATILWDDTALSYHVVPVCLFVSMICPLPFLYLTRPLNNVSSIGMDEDDVKKPSRASEESA</sequence>
<dbReference type="SUPFAM" id="SSF103473">
    <property type="entry name" value="MFS general substrate transporter"/>
    <property type="match status" value="1"/>
</dbReference>
<feature type="transmembrane region" description="Helical" evidence="5">
    <location>
        <begin position="45"/>
        <end position="63"/>
    </location>
</feature>
<feature type="transmembrane region" description="Helical" evidence="5">
    <location>
        <begin position="379"/>
        <end position="402"/>
    </location>
</feature>
<gene>
    <name evidence="6" type="ORF">DSPE1174_LOCUS8237</name>
</gene>
<feature type="transmembrane region" description="Helical" evidence="5">
    <location>
        <begin position="286"/>
        <end position="303"/>
    </location>
</feature>
<dbReference type="PANTHER" id="PTHR23121:SF9">
    <property type="entry name" value="SODIUM-DEPENDENT GLUCOSE TRANSPORTER 1"/>
    <property type="match status" value="1"/>
</dbReference>
<keyword evidence="3 5" id="KW-0472">Membrane</keyword>
<feature type="transmembrane region" description="Helical" evidence="5">
    <location>
        <begin position="165"/>
        <end position="186"/>
    </location>
</feature>
<feature type="transmembrane region" description="Helical" evidence="5">
    <location>
        <begin position="108"/>
        <end position="125"/>
    </location>
</feature>
<name>A0A7S2BK91_9STRA</name>
<dbReference type="PANTHER" id="PTHR23121">
    <property type="entry name" value="SODIUM-DEPENDENT GLUCOSE TRANSPORTER 1"/>
    <property type="match status" value="1"/>
</dbReference>
<feature type="transmembrane region" description="Helical" evidence="5">
    <location>
        <begin position="75"/>
        <end position="96"/>
    </location>
</feature>
<feature type="region of interest" description="Disordered" evidence="4">
    <location>
        <begin position="1"/>
        <end position="24"/>
    </location>
</feature>
<evidence type="ECO:0000256" key="4">
    <source>
        <dbReference type="SAM" id="MobiDB-lite"/>
    </source>
</evidence>
<proteinExistence type="predicted"/>
<organism evidence="6">
    <name type="scientific">Octactis speculum</name>
    <dbReference type="NCBI Taxonomy" id="3111310"/>
    <lineage>
        <taxon>Eukaryota</taxon>
        <taxon>Sar</taxon>
        <taxon>Stramenopiles</taxon>
        <taxon>Ochrophyta</taxon>
        <taxon>Dictyochophyceae</taxon>
        <taxon>Dictyochales</taxon>
        <taxon>Dictyochaceae</taxon>
        <taxon>Octactis</taxon>
    </lineage>
</organism>
<dbReference type="AlphaFoldDB" id="A0A7S2BK91"/>
<evidence type="ECO:0000313" key="6">
    <source>
        <dbReference type="EMBL" id="CAD9399452.1"/>
    </source>
</evidence>
<evidence type="ECO:0008006" key="7">
    <source>
        <dbReference type="Google" id="ProtNLM"/>
    </source>
</evidence>
<dbReference type="Gene3D" id="1.20.1250.20">
    <property type="entry name" value="MFS general substrate transporter like domains"/>
    <property type="match status" value="1"/>
</dbReference>
<feature type="transmembrane region" description="Helical" evidence="5">
    <location>
        <begin position="408"/>
        <end position="430"/>
    </location>
</feature>
<evidence type="ECO:0000256" key="2">
    <source>
        <dbReference type="ARBA" id="ARBA00022989"/>
    </source>
</evidence>
<feature type="transmembrane region" description="Helical" evidence="5">
    <location>
        <begin position="347"/>
        <end position="367"/>
    </location>
</feature>
<dbReference type="InterPro" id="IPR036259">
    <property type="entry name" value="MFS_trans_sf"/>
</dbReference>
<keyword evidence="2 5" id="KW-1133">Transmembrane helix</keyword>
<evidence type="ECO:0000256" key="3">
    <source>
        <dbReference type="ARBA" id="ARBA00023136"/>
    </source>
</evidence>
<evidence type="ECO:0000256" key="5">
    <source>
        <dbReference type="SAM" id="Phobius"/>
    </source>
</evidence>